<evidence type="ECO:0000256" key="2">
    <source>
        <dbReference type="ARBA" id="ARBA00022448"/>
    </source>
</evidence>
<feature type="compositionally biased region" description="Acidic residues" evidence="8">
    <location>
        <begin position="158"/>
        <end position="188"/>
    </location>
</feature>
<gene>
    <name evidence="10" type="ORF">IAD04_03115</name>
</gene>
<evidence type="ECO:0000313" key="10">
    <source>
        <dbReference type="EMBL" id="HIT17357.1"/>
    </source>
</evidence>
<dbReference type="Gene3D" id="1.10.3720.10">
    <property type="entry name" value="MetI-like"/>
    <property type="match status" value="1"/>
</dbReference>
<evidence type="ECO:0000256" key="4">
    <source>
        <dbReference type="ARBA" id="ARBA00022692"/>
    </source>
</evidence>
<proteinExistence type="inferred from homology"/>
<evidence type="ECO:0000256" key="1">
    <source>
        <dbReference type="ARBA" id="ARBA00004651"/>
    </source>
</evidence>
<evidence type="ECO:0000256" key="8">
    <source>
        <dbReference type="SAM" id="MobiDB-lite"/>
    </source>
</evidence>
<dbReference type="Pfam" id="PF00528">
    <property type="entry name" value="BPD_transp_1"/>
    <property type="match status" value="1"/>
</dbReference>
<feature type="region of interest" description="Disordered" evidence="8">
    <location>
        <begin position="157"/>
        <end position="208"/>
    </location>
</feature>
<dbReference type="Proteomes" id="UP000886893">
    <property type="component" value="Unassembled WGS sequence"/>
</dbReference>
<dbReference type="EMBL" id="DVKI01000099">
    <property type="protein sequence ID" value="HIT17357.1"/>
    <property type="molecule type" value="Genomic_DNA"/>
</dbReference>
<evidence type="ECO:0000259" key="9">
    <source>
        <dbReference type="PROSITE" id="PS50928"/>
    </source>
</evidence>
<name>A0A9D1G879_9FIRM</name>
<keyword evidence="6 7" id="KW-0472">Membrane</keyword>
<evidence type="ECO:0000313" key="11">
    <source>
        <dbReference type="Proteomes" id="UP000886893"/>
    </source>
</evidence>
<dbReference type="InterPro" id="IPR035906">
    <property type="entry name" value="MetI-like_sf"/>
</dbReference>
<dbReference type="PROSITE" id="PS50928">
    <property type="entry name" value="ABC_TM1"/>
    <property type="match status" value="1"/>
</dbReference>
<comment type="subcellular location">
    <subcellularLocation>
        <location evidence="1 7">Cell membrane</location>
        <topology evidence="1 7">Multi-pass membrane protein</topology>
    </subcellularLocation>
</comment>
<dbReference type="PANTHER" id="PTHR30465:SF0">
    <property type="entry name" value="OLIGOPEPTIDE TRANSPORT SYSTEM PERMEASE PROTEIN APPB"/>
    <property type="match status" value="1"/>
</dbReference>
<feature type="transmembrane region" description="Helical" evidence="7">
    <location>
        <begin position="12"/>
        <end position="31"/>
    </location>
</feature>
<keyword evidence="4 7" id="KW-0812">Transmembrane</keyword>
<comment type="caution">
    <text evidence="10">The sequence shown here is derived from an EMBL/GenBank/DDBJ whole genome shotgun (WGS) entry which is preliminary data.</text>
</comment>
<evidence type="ECO:0000256" key="6">
    <source>
        <dbReference type="ARBA" id="ARBA00023136"/>
    </source>
</evidence>
<organism evidence="10 11">
    <name type="scientific">Candidatus Caccosoma faecigallinarum</name>
    <dbReference type="NCBI Taxonomy" id="2840720"/>
    <lineage>
        <taxon>Bacteria</taxon>
        <taxon>Bacillati</taxon>
        <taxon>Bacillota</taxon>
        <taxon>Bacillota incertae sedis</taxon>
        <taxon>Candidatus Caccosoma</taxon>
    </lineage>
</organism>
<dbReference type="CDD" id="cd06261">
    <property type="entry name" value="TM_PBP2"/>
    <property type="match status" value="1"/>
</dbReference>
<feature type="transmembrane region" description="Helical" evidence="7">
    <location>
        <begin position="463"/>
        <end position="485"/>
    </location>
</feature>
<feature type="transmembrane region" description="Helical" evidence="7">
    <location>
        <begin position="424"/>
        <end position="443"/>
    </location>
</feature>
<evidence type="ECO:0000256" key="3">
    <source>
        <dbReference type="ARBA" id="ARBA00022475"/>
    </source>
</evidence>
<dbReference type="PANTHER" id="PTHR30465">
    <property type="entry name" value="INNER MEMBRANE ABC TRANSPORTER"/>
    <property type="match status" value="1"/>
</dbReference>
<feature type="transmembrane region" description="Helical" evidence="7">
    <location>
        <begin position="567"/>
        <end position="592"/>
    </location>
</feature>
<keyword evidence="3" id="KW-1003">Cell membrane</keyword>
<feature type="transmembrane region" description="Helical" evidence="7">
    <location>
        <begin position="385"/>
        <end position="412"/>
    </location>
</feature>
<reference evidence="10" key="2">
    <citation type="journal article" date="2021" name="PeerJ">
        <title>Extensive microbial diversity within the chicken gut microbiome revealed by metagenomics and culture.</title>
        <authorList>
            <person name="Gilroy R."/>
            <person name="Ravi A."/>
            <person name="Getino M."/>
            <person name="Pursley I."/>
            <person name="Horton D.L."/>
            <person name="Alikhan N.F."/>
            <person name="Baker D."/>
            <person name="Gharbi K."/>
            <person name="Hall N."/>
            <person name="Watson M."/>
            <person name="Adriaenssens E.M."/>
            <person name="Foster-Nyarko E."/>
            <person name="Jarju S."/>
            <person name="Secka A."/>
            <person name="Antonio M."/>
            <person name="Oren A."/>
            <person name="Chaudhuri R.R."/>
            <person name="La Ragione R."/>
            <person name="Hildebrand F."/>
            <person name="Pallen M.J."/>
        </authorList>
    </citation>
    <scope>NUCLEOTIDE SEQUENCE</scope>
    <source>
        <strain evidence="10">14508</strain>
    </source>
</reference>
<evidence type="ECO:0000256" key="5">
    <source>
        <dbReference type="ARBA" id="ARBA00022989"/>
    </source>
</evidence>
<feature type="domain" description="ABC transmembrane type-1" evidence="9">
    <location>
        <begin position="386"/>
        <end position="585"/>
    </location>
</feature>
<dbReference type="InterPro" id="IPR000515">
    <property type="entry name" value="MetI-like"/>
</dbReference>
<sequence length="605" mass="68952">MGKYILNRILRSLLSLVAVMILTIVLIYSLMDRDALVTKQEGFNKNINNDRVTFTYEVWQNYGYVETYSYTNFCRIKYSDPKSEEFQKCISIEEVFTSKESYCKITSSDLVPGEYEECMQQPRTYLIDSDIPEIAEFIELYESNGYEIIRRDPVPADLWDDEYDDNTDTPSDEEEIVEEETPSVDESENTTVLKANENIEDETPENPERIQLATGGSGILFAYKSKSTFVRLWEFFKQIFFFDGKNYYKTVNEERERIGEPTIQMDTYIRFEKDMNNVPALKCSGCKNQYLLYFDNKFPFIHQNWITINLGRSMTYGKDTVEVMTDSQLDPIIEDVTYPNGEVVEDTHRIDFHACQINPSPTAQQLERYQGYYSNCPEVRSGKSMMGFSFVIGIIATITAYVIGVPIGILMAKHKGKLIDKIGICYIIFIMAVPSLAYIYIFRRIGFNAGLPTQLQLATGPQWVAYILPIICLALPSIGSLMSWIRRYMIDQMNSDYVKFARAKGLSELEIFNKHIFKNAAIPIIHNIPGGLLGSLTGALLTERIFGIPGVGKLFTDAIEKTDNGMLVGLTFFYAILSITALILGDVLMAIVDPRISFADKGGRK</sequence>
<reference evidence="10" key="1">
    <citation type="submission" date="2020-10" db="EMBL/GenBank/DDBJ databases">
        <authorList>
            <person name="Gilroy R."/>
        </authorList>
    </citation>
    <scope>NUCLEOTIDE SEQUENCE</scope>
    <source>
        <strain evidence="10">14508</strain>
    </source>
</reference>
<keyword evidence="5 7" id="KW-1133">Transmembrane helix</keyword>
<evidence type="ECO:0000256" key="7">
    <source>
        <dbReference type="RuleBase" id="RU363032"/>
    </source>
</evidence>
<dbReference type="GO" id="GO:0055085">
    <property type="term" value="P:transmembrane transport"/>
    <property type="evidence" value="ECO:0007669"/>
    <property type="project" value="InterPro"/>
</dbReference>
<dbReference type="GO" id="GO:0005886">
    <property type="term" value="C:plasma membrane"/>
    <property type="evidence" value="ECO:0007669"/>
    <property type="project" value="UniProtKB-SubCell"/>
</dbReference>
<accession>A0A9D1G879</accession>
<keyword evidence="2 7" id="KW-0813">Transport</keyword>
<protein>
    <submittedName>
        <fullName evidence="10">ABC transporter permease</fullName>
    </submittedName>
</protein>
<dbReference type="SUPFAM" id="SSF161098">
    <property type="entry name" value="MetI-like"/>
    <property type="match status" value="1"/>
</dbReference>
<comment type="similarity">
    <text evidence="7">Belongs to the binding-protein-dependent transport system permease family.</text>
</comment>
<dbReference type="AlphaFoldDB" id="A0A9D1G879"/>